<dbReference type="HAMAP" id="MF_01084">
    <property type="entry name" value="Diphthine_synth"/>
    <property type="match status" value="1"/>
</dbReference>
<name>T1BNP5_9ZZZZ</name>
<dbReference type="Gene3D" id="3.40.1010.10">
    <property type="entry name" value="Cobalt-precorrin-4 Transmethylase, Domain 1"/>
    <property type="match status" value="1"/>
</dbReference>
<dbReference type="Pfam" id="PF00590">
    <property type="entry name" value="TP_methylase"/>
    <property type="match status" value="1"/>
</dbReference>
<sequence length="261" mass="28568">MAELWFVGLGLGDERDLSRRGEEVLRRCERIFAEEYTAVLEDGALDRLAKEIGHRIDRLGRTDVESERTILDALDRSERVGFVTAGDPFAATTHVALRLAAERAGHTWRYVPNASIFTAASGFLGLMAYRFGRTVSLPFPAPGFAPTSPVVEIGKNRLIGAHTLVLLDLHPSEGRFLTAGEAIRILLERDPEHVGIAADREIAVVARMGSETADAWVGPALELSRTEFGPPLHALVILAPELHFAENEALARFRRPAPSSS</sequence>
<reference evidence="7" key="1">
    <citation type="submission" date="2013-08" db="EMBL/GenBank/DDBJ databases">
        <authorList>
            <person name="Mendez C."/>
            <person name="Richter M."/>
            <person name="Ferrer M."/>
            <person name="Sanchez J."/>
        </authorList>
    </citation>
    <scope>NUCLEOTIDE SEQUENCE</scope>
</reference>
<comment type="similarity">
    <text evidence="2">Belongs to the diphthine synthase family.</text>
</comment>
<evidence type="ECO:0000313" key="7">
    <source>
        <dbReference type="EMBL" id="EQD71457.1"/>
    </source>
</evidence>
<dbReference type="EC" id="2.1.1.98" evidence="7"/>
<dbReference type="InterPro" id="IPR014776">
    <property type="entry name" value="4pyrrole_Mease_sub2"/>
</dbReference>
<evidence type="ECO:0000256" key="3">
    <source>
        <dbReference type="ARBA" id="ARBA00022603"/>
    </source>
</evidence>
<evidence type="ECO:0000256" key="4">
    <source>
        <dbReference type="ARBA" id="ARBA00022679"/>
    </source>
</evidence>
<feature type="domain" description="Tetrapyrrole methylase" evidence="6">
    <location>
        <begin position="4"/>
        <end position="220"/>
    </location>
</feature>
<keyword evidence="5" id="KW-0949">S-adenosyl-L-methionine</keyword>
<dbReference type="InterPro" id="IPR000878">
    <property type="entry name" value="4pyrrol_Mease"/>
</dbReference>
<accession>T1BNP5</accession>
<dbReference type="CDD" id="cd11647">
    <property type="entry name" value="DHP5_DphB"/>
    <property type="match status" value="1"/>
</dbReference>
<dbReference type="SUPFAM" id="SSF53790">
    <property type="entry name" value="Tetrapyrrole methylase"/>
    <property type="match status" value="1"/>
</dbReference>
<dbReference type="EMBL" id="AUZY01002782">
    <property type="protein sequence ID" value="EQD71457.1"/>
    <property type="molecule type" value="Genomic_DNA"/>
</dbReference>
<dbReference type="PANTHER" id="PTHR10882">
    <property type="entry name" value="DIPHTHINE SYNTHASE"/>
    <property type="match status" value="1"/>
</dbReference>
<comment type="caution">
    <text evidence="7">The sequence shown here is derived from an EMBL/GenBank/DDBJ whole genome shotgun (WGS) entry which is preliminary data.</text>
</comment>
<dbReference type="GO" id="GO:0032259">
    <property type="term" value="P:methylation"/>
    <property type="evidence" value="ECO:0007669"/>
    <property type="project" value="UniProtKB-KW"/>
</dbReference>
<comment type="pathway">
    <text evidence="1">Protein modification; peptidyl-diphthamide biosynthesis.</text>
</comment>
<organism evidence="7">
    <name type="scientific">mine drainage metagenome</name>
    <dbReference type="NCBI Taxonomy" id="410659"/>
    <lineage>
        <taxon>unclassified sequences</taxon>
        <taxon>metagenomes</taxon>
        <taxon>ecological metagenomes</taxon>
    </lineage>
</organism>
<keyword evidence="3 7" id="KW-0489">Methyltransferase</keyword>
<evidence type="ECO:0000256" key="5">
    <source>
        <dbReference type="ARBA" id="ARBA00022691"/>
    </source>
</evidence>
<dbReference type="GO" id="GO:0004164">
    <property type="term" value="F:diphthine synthase activity"/>
    <property type="evidence" value="ECO:0007669"/>
    <property type="project" value="UniProtKB-EC"/>
</dbReference>
<dbReference type="GO" id="GO:0017183">
    <property type="term" value="P:protein histidyl modification to diphthamide"/>
    <property type="evidence" value="ECO:0007669"/>
    <property type="project" value="UniProtKB-UniPathway"/>
</dbReference>
<evidence type="ECO:0000259" key="6">
    <source>
        <dbReference type="Pfam" id="PF00590"/>
    </source>
</evidence>
<dbReference type="InterPro" id="IPR014777">
    <property type="entry name" value="4pyrrole_Mease_sub1"/>
</dbReference>
<dbReference type="InterPro" id="IPR004551">
    <property type="entry name" value="Dphthn_synthase"/>
</dbReference>
<dbReference type="Gene3D" id="3.30.950.10">
    <property type="entry name" value="Methyltransferase, Cobalt-precorrin-4 Transmethylase, Domain 2"/>
    <property type="match status" value="1"/>
</dbReference>
<evidence type="ECO:0000256" key="2">
    <source>
        <dbReference type="ARBA" id="ARBA00006729"/>
    </source>
</evidence>
<reference evidence="7" key="2">
    <citation type="journal article" date="2014" name="ISME J.">
        <title>Microbial stratification in low pH oxic and suboxic macroscopic growths along an acid mine drainage.</title>
        <authorList>
            <person name="Mendez-Garcia C."/>
            <person name="Mesa V."/>
            <person name="Sprenger R.R."/>
            <person name="Richter M."/>
            <person name="Diez M.S."/>
            <person name="Solano J."/>
            <person name="Bargiela R."/>
            <person name="Golyshina O.V."/>
            <person name="Manteca A."/>
            <person name="Ramos J.L."/>
            <person name="Gallego J.R."/>
            <person name="Llorente I."/>
            <person name="Martins Dos Santos V.A."/>
            <person name="Jensen O.N."/>
            <person name="Pelaez A.I."/>
            <person name="Sanchez J."/>
            <person name="Ferrer M."/>
        </authorList>
    </citation>
    <scope>NUCLEOTIDE SEQUENCE</scope>
</reference>
<protein>
    <submittedName>
        <fullName evidence="7">Diphthine synthase</fullName>
        <ecNumber evidence="7">2.1.1.98</ecNumber>
    </submittedName>
</protein>
<dbReference type="PIRSF" id="PIRSF036432">
    <property type="entry name" value="Diphthine_synth"/>
    <property type="match status" value="1"/>
</dbReference>
<dbReference type="PANTHER" id="PTHR10882:SF0">
    <property type="entry name" value="DIPHTHINE METHYL ESTER SYNTHASE"/>
    <property type="match status" value="1"/>
</dbReference>
<dbReference type="AlphaFoldDB" id="T1BNP5"/>
<dbReference type="InterPro" id="IPR035996">
    <property type="entry name" value="4pyrrol_Methylase_sf"/>
</dbReference>
<dbReference type="UniPathway" id="UPA00559"/>
<dbReference type="NCBIfam" id="TIGR00522">
    <property type="entry name" value="dph5"/>
    <property type="match status" value="1"/>
</dbReference>
<keyword evidence="4 7" id="KW-0808">Transferase</keyword>
<evidence type="ECO:0000256" key="1">
    <source>
        <dbReference type="ARBA" id="ARBA00005156"/>
    </source>
</evidence>
<proteinExistence type="inferred from homology"/>
<gene>
    <name evidence="7" type="ORF">B1B_04450</name>
</gene>